<organism evidence="2 3">
    <name type="scientific">Gemmata massiliana</name>
    <dbReference type="NCBI Taxonomy" id="1210884"/>
    <lineage>
        <taxon>Bacteria</taxon>
        <taxon>Pseudomonadati</taxon>
        <taxon>Planctomycetota</taxon>
        <taxon>Planctomycetia</taxon>
        <taxon>Gemmatales</taxon>
        <taxon>Gemmataceae</taxon>
        <taxon>Gemmata</taxon>
    </lineage>
</organism>
<evidence type="ECO:0000256" key="1">
    <source>
        <dbReference type="SAM" id="MobiDB-lite"/>
    </source>
</evidence>
<evidence type="ECO:0008006" key="4">
    <source>
        <dbReference type="Google" id="ProtNLM"/>
    </source>
</evidence>
<proteinExistence type="predicted"/>
<evidence type="ECO:0000313" key="2">
    <source>
        <dbReference type="EMBL" id="VTS02556.1"/>
    </source>
</evidence>
<dbReference type="RefSeq" id="WP_162672774.1">
    <property type="nucleotide sequence ID" value="NZ_LR593886.1"/>
</dbReference>
<keyword evidence="3" id="KW-1185">Reference proteome</keyword>
<accession>A0A6P2DI09</accession>
<feature type="region of interest" description="Disordered" evidence="1">
    <location>
        <begin position="70"/>
        <end position="142"/>
    </location>
</feature>
<feature type="compositionally biased region" description="Low complexity" evidence="1">
    <location>
        <begin position="32"/>
        <end position="41"/>
    </location>
</feature>
<protein>
    <recommendedName>
        <fullName evidence="4">Chromosome partition protein Smc</fullName>
    </recommendedName>
</protein>
<feature type="region of interest" description="Disordered" evidence="1">
    <location>
        <begin position="1"/>
        <end position="41"/>
    </location>
</feature>
<dbReference type="Gene3D" id="1.10.287.1490">
    <property type="match status" value="1"/>
</dbReference>
<dbReference type="KEGG" id="gms:SOIL9_74770"/>
<dbReference type="AlphaFoldDB" id="A0A6P2DI09"/>
<dbReference type="EMBL" id="LR593886">
    <property type="protein sequence ID" value="VTS02556.1"/>
    <property type="molecule type" value="Genomic_DNA"/>
</dbReference>
<feature type="compositionally biased region" description="Polar residues" evidence="1">
    <location>
        <begin position="1"/>
        <end position="11"/>
    </location>
</feature>
<feature type="region of interest" description="Disordered" evidence="1">
    <location>
        <begin position="209"/>
        <end position="254"/>
    </location>
</feature>
<evidence type="ECO:0000313" key="3">
    <source>
        <dbReference type="Proteomes" id="UP000464178"/>
    </source>
</evidence>
<name>A0A6P2DI09_9BACT</name>
<dbReference type="Proteomes" id="UP000464178">
    <property type="component" value="Chromosome"/>
</dbReference>
<feature type="compositionally biased region" description="Basic and acidic residues" evidence="1">
    <location>
        <begin position="237"/>
        <end position="254"/>
    </location>
</feature>
<gene>
    <name evidence="2" type="ORF">SOIL9_74770</name>
</gene>
<sequence length="336" mass="37021">MANPNTPNDQQSSLSAAELRRRLLASTPPPIAATSATTDPIAELVEEEEIPATPIASPVSWAGGTNDLLARLRMPGKSGSVPVPAVRQAPLTPPPEAPRSPLTRRTGPGGSGSRFNDPSSAIAGALNQLADLSPTGGRYDDAPMNEVQRLRGENKELRSLLDEMKHLLQEASNNEQQLGAKEKEFEAVVAEKDAQIDELSAQLGAIEEQIAKGELAPPPPAPKTRNELEEWGDELERESAKLTQDKRKLEDERRQLREDEEALEQQMRQMEVSMARERAMLARQETELKRLSAEIQHELDILQRGDAGLREQMSKFQRRAQEVMVKPNGPPPNGRR</sequence>
<reference evidence="2 3" key="1">
    <citation type="submission" date="2019-05" db="EMBL/GenBank/DDBJ databases">
        <authorList>
            <consortium name="Science for Life Laboratories"/>
        </authorList>
    </citation>
    <scope>NUCLEOTIDE SEQUENCE [LARGE SCALE GENOMIC DNA]</scope>
    <source>
        <strain evidence="2">Soil9</strain>
    </source>
</reference>